<dbReference type="RefSeq" id="WP_393014289.1">
    <property type="nucleotide sequence ID" value="NZ_JAZAQF010000081.1"/>
</dbReference>
<dbReference type="Proteomes" id="UP001604335">
    <property type="component" value="Unassembled WGS sequence"/>
</dbReference>
<feature type="compositionally biased region" description="Basic and acidic residues" evidence="1">
    <location>
        <begin position="156"/>
        <end position="165"/>
    </location>
</feature>
<keyword evidence="2" id="KW-0812">Transmembrane</keyword>
<comment type="caution">
    <text evidence="3">The sequence shown here is derived from an EMBL/GenBank/DDBJ whole genome shotgun (WGS) entry which is preliminary data.</text>
</comment>
<evidence type="ECO:0000256" key="1">
    <source>
        <dbReference type="SAM" id="MobiDB-lite"/>
    </source>
</evidence>
<accession>A0ABW7CC81</accession>
<keyword evidence="4" id="KW-1185">Reference proteome</keyword>
<feature type="compositionally biased region" description="Low complexity" evidence="1">
    <location>
        <begin position="277"/>
        <end position="291"/>
    </location>
</feature>
<keyword evidence="2" id="KW-1133">Transmembrane helix</keyword>
<protein>
    <recommendedName>
        <fullName evidence="5">Lipopolysaccharide assembly protein A domain-containing protein</fullName>
    </recommendedName>
</protein>
<feature type="compositionally biased region" description="Basic and acidic residues" evidence="1">
    <location>
        <begin position="194"/>
        <end position="207"/>
    </location>
</feature>
<keyword evidence="2" id="KW-0472">Membrane</keyword>
<proteinExistence type="predicted"/>
<feature type="transmembrane region" description="Helical" evidence="2">
    <location>
        <begin position="42"/>
        <end position="62"/>
    </location>
</feature>
<feature type="compositionally biased region" description="Pro residues" evidence="1">
    <location>
        <begin position="182"/>
        <end position="193"/>
    </location>
</feature>
<sequence>MARLLGLLLLVVGLLLLAVQNPLPLLPLVVFGRPMVVLPLGWWLAGAVAAGAATMGLIGLLVQLGRPPRRPVIDRRSTPESEQSRSPRQRLINQPLGDESEDEWGSGESANEGQAQGQPGNTSWRSRLFSLQAEPRPSATAAELEQELADWTVPDRPQKGWNHDPEWDEWSEAAPDSNRTQPSPPRSTPSPPPDRPRSTNRIDRPFDPDPAPARPPQAAPPKPEPKPLEAPARPAATRREGTSYSIRYQRNEDNSEDNLEEPAAEAPKVIAEPEKPATSAAPPKADRAATAQGTESSKPESELPPPAERSRSVTDAEYRVLTPPAPQSTAPQVNDWDRSAPDDDWDDNW</sequence>
<gene>
    <name evidence="3" type="ORF">VPK24_14010</name>
</gene>
<evidence type="ECO:0000313" key="4">
    <source>
        <dbReference type="Proteomes" id="UP001604335"/>
    </source>
</evidence>
<evidence type="ECO:0000313" key="3">
    <source>
        <dbReference type="EMBL" id="MFG3818759.1"/>
    </source>
</evidence>
<evidence type="ECO:0008006" key="5">
    <source>
        <dbReference type="Google" id="ProtNLM"/>
    </source>
</evidence>
<feature type="region of interest" description="Disordered" evidence="1">
    <location>
        <begin position="69"/>
        <end position="349"/>
    </location>
</feature>
<evidence type="ECO:0000256" key="2">
    <source>
        <dbReference type="SAM" id="Phobius"/>
    </source>
</evidence>
<name>A0ABW7CC81_9CYAN</name>
<feature type="compositionally biased region" description="Polar residues" evidence="1">
    <location>
        <begin position="111"/>
        <end position="125"/>
    </location>
</feature>
<organism evidence="3 4">
    <name type="scientific">Limnothrix redekei LRLZ20PSL1</name>
    <dbReference type="NCBI Taxonomy" id="3112953"/>
    <lineage>
        <taxon>Bacteria</taxon>
        <taxon>Bacillati</taxon>
        <taxon>Cyanobacteriota</taxon>
        <taxon>Cyanophyceae</taxon>
        <taxon>Pseudanabaenales</taxon>
        <taxon>Pseudanabaenaceae</taxon>
        <taxon>Limnothrix</taxon>
    </lineage>
</organism>
<feature type="compositionally biased region" description="Basic and acidic residues" evidence="1">
    <location>
        <begin position="71"/>
        <end position="85"/>
    </location>
</feature>
<reference evidence="4" key="1">
    <citation type="journal article" date="2024" name="Algal Res.">
        <title>Biochemical, toxicological and genomic investigation of a high-biomass producing Limnothrix strain isolated from Italian shallow drinking water reservoir.</title>
        <authorList>
            <person name="Simonazzi M."/>
            <person name="Shishido T.K."/>
            <person name="Delbaje E."/>
            <person name="Wahlsten M."/>
            <person name="Fewer D.P."/>
            <person name="Sivonen K."/>
            <person name="Pezzolesi L."/>
            <person name="Pistocchi R."/>
        </authorList>
    </citation>
    <scope>NUCLEOTIDE SEQUENCE [LARGE SCALE GENOMIC DNA]</scope>
    <source>
        <strain evidence="4">LRLZ20PSL1</strain>
    </source>
</reference>
<dbReference type="EMBL" id="JAZAQF010000081">
    <property type="protein sequence ID" value="MFG3818759.1"/>
    <property type="molecule type" value="Genomic_DNA"/>
</dbReference>
<feature type="compositionally biased region" description="Basic and acidic residues" evidence="1">
    <location>
        <begin position="308"/>
        <end position="318"/>
    </location>
</feature>
<feature type="compositionally biased region" description="Pro residues" evidence="1">
    <location>
        <begin position="208"/>
        <end position="222"/>
    </location>
</feature>
<feature type="compositionally biased region" description="Acidic residues" evidence="1">
    <location>
        <begin position="254"/>
        <end position="263"/>
    </location>
</feature>